<evidence type="ECO:0000313" key="6">
    <source>
        <dbReference type="Proteomes" id="UP001149140"/>
    </source>
</evidence>
<name>A0A9X3MR55_9ACTN</name>
<feature type="signal peptide" evidence="4">
    <location>
        <begin position="1"/>
        <end position="37"/>
    </location>
</feature>
<sequence length="379" mass="38693">MFRKFTGNELDSLVVNWTRSFLLAALAAVVLPASASAATVERVGNEIHFVAAAGETNMPSYGIASGILIVREYDNPVQAGAGCTVRPGSSDEGGSVQCPADGVTQIRFDLGDKNDRFSGDEEDRKLAVQAYGGPGDDALYSGSGNDLLDGGDGRDSLNGGPGKDVVLGGAGNDSLSDGDSDGDRVDGGAGDDNLTGGVGNDSLQGGSGDDNLTGGDGDDALDGGSGDDSLDGGRGDDRLTGGPGDDDVLGGRGADRIDTADSQAEHTLTCGQGSDHLIADAHDAINVDCEAFEVARLSTTTASVSLPVACPEGCTSGRVVLTVAGRRLGEGKVGRSAARVRFTRRLTKGRHGNVRVTIVARDSAGRTYRSRGRCTLRTR</sequence>
<dbReference type="InterPro" id="IPR011049">
    <property type="entry name" value="Serralysin-like_metalloprot_C"/>
</dbReference>
<dbReference type="EMBL" id="JAPDOD010000007">
    <property type="protein sequence ID" value="MDA0160842.1"/>
    <property type="molecule type" value="Genomic_DNA"/>
</dbReference>
<proteinExistence type="predicted"/>
<dbReference type="SUPFAM" id="SSF51120">
    <property type="entry name" value="beta-Roll"/>
    <property type="match status" value="1"/>
</dbReference>
<evidence type="ECO:0000256" key="3">
    <source>
        <dbReference type="SAM" id="MobiDB-lite"/>
    </source>
</evidence>
<dbReference type="RefSeq" id="WP_270039937.1">
    <property type="nucleotide sequence ID" value="NZ_JAPDOD010000007.1"/>
</dbReference>
<keyword evidence="2" id="KW-0964">Secreted</keyword>
<comment type="caution">
    <text evidence="5">The sequence shown here is derived from an EMBL/GenBank/DDBJ whole genome shotgun (WGS) entry which is preliminary data.</text>
</comment>
<dbReference type="Pfam" id="PF00353">
    <property type="entry name" value="HemolysinCabind"/>
    <property type="match status" value="3"/>
</dbReference>
<feature type="chain" id="PRO_5040799949" description="Calcium-binding protein" evidence="4">
    <location>
        <begin position="38"/>
        <end position="379"/>
    </location>
</feature>
<feature type="region of interest" description="Disordered" evidence="3">
    <location>
        <begin position="131"/>
        <end position="255"/>
    </location>
</feature>
<dbReference type="InterPro" id="IPR050557">
    <property type="entry name" value="RTX_toxin/Mannuronan_C5-epim"/>
</dbReference>
<evidence type="ECO:0000313" key="5">
    <source>
        <dbReference type="EMBL" id="MDA0160842.1"/>
    </source>
</evidence>
<dbReference type="GO" id="GO:0005509">
    <property type="term" value="F:calcium ion binding"/>
    <property type="evidence" value="ECO:0007669"/>
    <property type="project" value="InterPro"/>
</dbReference>
<evidence type="ECO:0008006" key="7">
    <source>
        <dbReference type="Google" id="ProtNLM"/>
    </source>
</evidence>
<comment type="subcellular location">
    <subcellularLocation>
        <location evidence="1">Secreted</location>
    </subcellularLocation>
</comment>
<evidence type="ECO:0000256" key="1">
    <source>
        <dbReference type="ARBA" id="ARBA00004613"/>
    </source>
</evidence>
<dbReference type="InterPro" id="IPR018511">
    <property type="entry name" value="Hemolysin-typ_Ca-bd_CS"/>
</dbReference>
<dbReference type="AlphaFoldDB" id="A0A9X3MR55"/>
<dbReference type="InterPro" id="IPR001343">
    <property type="entry name" value="Hemolysn_Ca-bd"/>
</dbReference>
<evidence type="ECO:0000256" key="4">
    <source>
        <dbReference type="SAM" id="SignalP"/>
    </source>
</evidence>
<dbReference type="Proteomes" id="UP001149140">
    <property type="component" value="Unassembled WGS sequence"/>
</dbReference>
<dbReference type="PANTHER" id="PTHR38340">
    <property type="entry name" value="S-LAYER PROTEIN"/>
    <property type="match status" value="1"/>
</dbReference>
<dbReference type="PROSITE" id="PS00330">
    <property type="entry name" value="HEMOLYSIN_CALCIUM"/>
    <property type="match status" value="6"/>
</dbReference>
<dbReference type="PANTHER" id="PTHR38340:SF1">
    <property type="entry name" value="S-LAYER PROTEIN"/>
    <property type="match status" value="1"/>
</dbReference>
<keyword evidence="6" id="KW-1185">Reference proteome</keyword>
<gene>
    <name evidence="5" type="ORF">OM076_11250</name>
</gene>
<reference evidence="5" key="1">
    <citation type="submission" date="2022-10" db="EMBL/GenBank/DDBJ databases">
        <title>The WGS of Solirubrobacter ginsenosidimutans DSM 21036.</title>
        <authorList>
            <person name="Jiang Z."/>
        </authorList>
    </citation>
    <scope>NUCLEOTIDE SEQUENCE</scope>
    <source>
        <strain evidence="5">DSM 21036</strain>
    </source>
</reference>
<dbReference type="PRINTS" id="PR00313">
    <property type="entry name" value="CABNDNGRPT"/>
</dbReference>
<dbReference type="GO" id="GO:0005576">
    <property type="term" value="C:extracellular region"/>
    <property type="evidence" value="ECO:0007669"/>
    <property type="project" value="UniProtKB-SubCell"/>
</dbReference>
<keyword evidence="4" id="KW-0732">Signal</keyword>
<accession>A0A9X3MR55</accession>
<evidence type="ECO:0000256" key="2">
    <source>
        <dbReference type="ARBA" id="ARBA00022525"/>
    </source>
</evidence>
<protein>
    <recommendedName>
        <fullName evidence="7">Calcium-binding protein</fullName>
    </recommendedName>
</protein>
<organism evidence="5 6">
    <name type="scientific">Solirubrobacter ginsenosidimutans</name>
    <dbReference type="NCBI Taxonomy" id="490573"/>
    <lineage>
        <taxon>Bacteria</taxon>
        <taxon>Bacillati</taxon>
        <taxon>Actinomycetota</taxon>
        <taxon>Thermoleophilia</taxon>
        <taxon>Solirubrobacterales</taxon>
        <taxon>Solirubrobacteraceae</taxon>
        <taxon>Solirubrobacter</taxon>
    </lineage>
</organism>
<dbReference type="Gene3D" id="2.150.10.10">
    <property type="entry name" value="Serralysin-like metalloprotease, C-terminal"/>
    <property type="match status" value="2"/>
</dbReference>